<dbReference type="AlphaFoldDB" id="A0A972VYQ2"/>
<evidence type="ECO:0000313" key="3">
    <source>
        <dbReference type="Proteomes" id="UP000754644"/>
    </source>
</evidence>
<dbReference type="GO" id="GO:0006935">
    <property type="term" value="P:chemotaxis"/>
    <property type="evidence" value="ECO:0007669"/>
    <property type="project" value="InterPro"/>
</dbReference>
<sequence>MSHQTEALSTYVIPLQKSTILLPEVSVAEIIPYEPLQRVQDTPDWFIGLLAWRGEQVPVVSFEMLTIKRASFSLVSVSSASLVVVRALGDWQGFRYYALVAQAQPQRVMIDDDELLDAADEIAMTEVLKVRYGNLVVSIPDVDYIEAQVDLIAFETVL</sequence>
<dbReference type="GO" id="GO:0007165">
    <property type="term" value="P:signal transduction"/>
    <property type="evidence" value="ECO:0007669"/>
    <property type="project" value="InterPro"/>
</dbReference>
<feature type="domain" description="CheW-like" evidence="1">
    <location>
        <begin position="7"/>
        <end position="151"/>
    </location>
</feature>
<evidence type="ECO:0000259" key="1">
    <source>
        <dbReference type="PROSITE" id="PS50851"/>
    </source>
</evidence>
<dbReference type="InterPro" id="IPR002545">
    <property type="entry name" value="CheW-lke_dom"/>
</dbReference>
<protein>
    <submittedName>
        <fullName evidence="2">Chemotaxis protein CheW</fullName>
    </submittedName>
</protein>
<dbReference type="Proteomes" id="UP000754644">
    <property type="component" value="Unassembled WGS sequence"/>
</dbReference>
<reference evidence="2" key="1">
    <citation type="submission" date="2020-05" db="EMBL/GenBank/DDBJ databases">
        <title>Sulfur intermediates as new biogeochemical hubs in an aquatic model microbial ecosystem.</title>
        <authorList>
            <person name="Vigneron A."/>
        </authorList>
    </citation>
    <scope>NUCLEOTIDE SEQUENCE</scope>
    <source>
        <strain evidence="2">Bin.250</strain>
    </source>
</reference>
<dbReference type="SUPFAM" id="SSF50341">
    <property type="entry name" value="CheW-like"/>
    <property type="match status" value="1"/>
</dbReference>
<dbReference type="Pfam" id="PF01584">
    <property type="entry name" value="CheW"/>
    <property type="match status" value="1"/>
</dbReference>
<comment type="caution">
    <text evidence="2">The sequence shown here is derived from an EMBL/GenBank/DDBJ whole genome shotgun (WGS) entry which is preliminary data.</text>
</comment>
<proteinExistence type="predicted"/>
<dbReference type="PROSITE" id="PS50851">
    <property type="entry name" value="CHEW"/>
    <property type="match status" value="1"/>
</dbReference>
<gene>
    <name evidence="2" type="ORF">HQ497_15530</name>
</gene>
<dbReference type="InterPro" id="IPR036061">
    <property type="entry name" value="CheW-like_dom_sf"/>
</dbReference>
<dbReference type="EMBL" id="JABMOJ010000580">
    <property type="protein sequence ID" value="NQV66770.1"/>
    <property type="molecule type" value="Genomic_DNA"/>
</dbReference>
<name>A0A972VYQ2_9GAMM</name>
<accession>A0A972VYQ2</accession>
<organism evidence="2 3">
    <name type="scientific">SAR86 cluster bacterium</name>
    <dbReference type="NCBI Taxonomy" id="2030880"/>
    <lineage>
        <taxon>Bacteria</taxon>
        <taxon>Pseudomonadati</taxon>
        <taxon>Pseudomonadota</taxon>
        <taxon>Gammaproteobacteria</taxon>
        <taxon>SAR86 cluster</taxon>
    </lineage>
</organism>
<dbReference type="Gene3D" id="2.40.50.180">
    <property type="entry name" value="CheA-289, Domain 4"/>
    <property type="match status" value="1"/>
</dbReference>
<evidence type="ECO:0000313" key="2">
    <source>
        <dbReference type="EMBL" id="NQV66770.1"/>
    </source>
</evidence>